<keyword evidence="3" id="KW-0285">Flavoprotein</keyword>
<reference evidence="6" key="1">
    <citation type="submission" date="2014-03" db="EMBL/GenBank/DDBJ databases">
        <title>The sialotranscriptome of Amblyomma triste, Amblyomma parvum and Amblyomma cajennense ticks, uncovered by 454-based RNA-seq.</title>
        <authorList>
            <person name="Garcia G.R."/>
            <person name="Gardinassi L.G."/>
            <person name="Ribeiro J.M."/>
            <person name="Anatriello E."/>
            <person name="Ferreira B.R."/>
            <person name="Moreira H.N."/>
            <person name="Mafra C."/>
            <person name="Olegario M.M."/>
            <person name="Szabo P.J."/>
            <person name="Miranda-Santos I.K."/>
            <person name="Maruyama S.R."/>
        </authorList>
    </citation>
    <scope>NUCLEOTIDE SEQUENCE</scope>
    <source>
        <strain evidence="6">Uberlandia</strain>
        <tissue evidence="6">Salivary glands</tissue>
    </source>
</reference>
<dbReference type="InterPro" id="IPR036188">
    <property type="entry name" value="FAD/NAD-bd_sf"/>
</dbReference>
<dbReference type="EMBL" id="GBBK01005146">
    <property type="protein sequence ID" value="JAC19336.1"/>
    <property type="molecule type" value="mRNA"/>
</dbReference>
<evidence type="ECO:0000256" key="2">
    <source>
        <dbReference type="ARBA" id="ARBA00010790"/>
    </source>
</evidence>
<proteinExistence type="evidence at transcript level"/>
<dbReference type="PANTHER" id="PTHR11552:SF147">
    <property type="entry name" value="CHOLINE DEHYDROGENASE, MITOCHONDRIAL"/>
    <property type="match status" value="1"/>
</dbReference>
<dbReference type="GO" id="GO:0050660">
    <property type="term" value="F:flavin adenine dinucleotide binding"/>
    <property type="evidence" value="ECO:0007669"/>
    <property type="project" value="InterPro"/>
</dbReference>
<feature type="non-terminal residue" evidence="6">
    <location>
        <position position="1"/>
    </location>
</feature>
<dbReference type="Gene3D" id="3.30.560.10">
    <property type="entry name" value="Glucose Oxidase, domain 3"/>
    <property type="match status" value="1"/>
</dbReference>
<dbReference type="GO" id="GO:0016614">
    <property type="term" value="F:oxidoreductase activity, acting on CH-OH group of donors"/>
    <property type="evidence" value="ECO:0007669"/>
    <property type="project" value="InterPro"/>
</dbReference>
<dbReference type="Gene3D" id="3.50.50.60">
    <property type="entry name" value="FAD/NAD(P)-binding domain"/>
    <property type="match status" value="1"/>
</dbReference>
<dbReference type="Pfam" id="PF00732">
    <property type="entry name" value="GMC_oxred_N"/>
    <property type="match status" value="1"/>
</dbReference>
<dbReference type="InterPro" id="IPR000172">
    <property type="entry name" value="GMC_OxRdtase_N"/>
</dbReference>
<evidence type="ECO:0000256" key="3">
    <source>
        <dbReference type="ARBA" id="ARBA00022630"/>
    </source>
</evidence>
<dbReference type="PROSITE" id="PS00624">
    <property type="entry name" value="GMC_OXRED_2"/>
    <property type="match status" value="1"/>
</dbReference>
<name>A0A023FCB1_AMBCJ</name>
<dbReference type="InterPro" id="IPR012132">
    <property type="entry name" value="GMC_OxRdtase"/>
</dbReference>
<evidence type="ECO:0000313" key="6">
    <source>
        <dbReference type="EMBL" id="JAC19336.1"/>
    </source>
</evidence>
<comment type="cofactor">
    <cofactor evidence="1">
        <name>FAD</name>
        <dbReference type="ChEBI" id="CHEBI:57692"/>
    </cofactor>
</comment>
<feature type="non-terminal residue" evidence="6">
    <location>
        <position position="359"/>
    </location>
</feature>
<keyword evidence="4" id="KW-0274">FAD</keyword>
<evidence type="ECO:0000259" key="5">
    <source>
        <dbReference type="PROSITE" id="PS00624"/>
    </source>
</evidence>
<dbReference type="SUPFAM" id="SSF51905">
    <property type="entry name" value="FAD/NAD(P)-binding domain"/>
    <property type="match status" value="1"/>
</dbReference>
<accession>A0A023FCB1</accession>
<comment type="similarity">
    <text evidence="2">Belongs to the GMC oxidoreductase family.</text>
</comment>
<feature type="domain" description="Glucose-methanol-choline oxidoreductase N-terminal" evidence="5">
    <location>
        <begin position="333"/>
        <end position="347"/>
    </location>
</feature>
<dbReference type="AlphaFoldDB" id="A0A023FCB1"/>
<evidence type="ECO:0000256" key="4">
    <source>
        <dbReference type="ARBA" id="ARBA00022827"/>
    </source>
</evidence>
<sequence length="359" mass="39802">DSLPNCGTVPALEWRPICACSFAAFPPGSSNRSPVYNAVMIWTGATLSAILASLSFCQASQTPLQPPTQPPLPTEYDYIIVGAGTAGSVVANRLSQNPDNKVLLLEAGGEMTPDLYVPYSAPFAANENNSWGCETTPQYCFLSSHPSRRGTYNSRKVMGGTGSLNSMNYVRGNPKDFNKWEEEYNATGWKYNDVLTYFKQIENFNISDVSQEDKRYHGYGGETPVNYPGYYTDLSYVFLNACTEANYKKIDYNGKHHTGYSRVESNTAYGIRWGPSSCFLNNTVRARTNLHIFTKSMVIRILFENTKATGVIFTKDGKNETVRVKREVILCAGAIGSPKLLMLSGIGPQHELDRHRIDP</sequence>
<protein>
    <recommendedName>
        <fullName evidence="5">Glucose-methanol-choline oxidoreductase N-terminal domain-containing protein</fullName>
    </recommendedName>
</protein>
<evidence type="ECO:0000256" key="1">
    <source>
        <dbReference type="ARBA" id="ARBA00001974"/>
    </source>
</evidence>
<organism evidence="6">
    <name type="scientific">Amblyomma cajennense</name>
    <name type="common">Cayenne tick</name>
    <name type="synonym">Acarus cajennensis</name>
    <dbReference type="NCBI Taxonomy" id="34607"/>
    <lineage>
        <taxon>Eukaryota</taxon>
        <taxon>Metazoa</taxon>
        <taxon>Ecdysozoa</taxon>
        <taxon>Arthropoda</taxon>
        <taxon>Chelicerata</taxon>
        <taxon>Arachnida</taxon>
        <taxon>Acari</taxon>
        <taxon>Parasitiformes</taxon>
        <taxon>Ixodida</taxon>
        <taxon>Ixodoidea</taxon>
        <taxon>Ixodidae</taxon>
        <taxon>Amblyomminae</taxon>
        <taxon>Amblyomma</taxon>
    </lineage>
</organism>
<dbReference type="PANTHER" id="PTHR11552">
    <property type="entry name" value="GLUCOSE-METHANOL-CHOLINE GMC OXIDOREDUCTASE"/>
    <property type="match status" value="1"/>
</dbReference>